<protein>
    <submittedName>
        <fullName evidence="2">Uncharacterized protein</fullName>
    </submittedName>
</protein>
<feature type="transmembrane region" description="Helical" evidence="1">
    <location>
        <begin position="122"/>
        <end position="150"/>
    </location>
</feature>
<dbReference type="Proteomes" id="UP000288805">
    <property type="component" value="Unassembled WGS sequence"/>
</dbReference>
<keyword evidence="1" id="KW-0472">Membrane</keyword>
<sequence length="191" mass="21044">MEGRAGFYQGPDYSWTLTYSDADTCPNALFIGLPLKYSLPPVPLSVSVSLCLTQLLLPCTFLNSRERASHGRSDFNQESALAGDGLAGGQRKPPECQGHDEKRCLRCHLLHGLRKTKIGAPVVFTMAAFFGFNYSDSGLTIFFAVLLILFNKAVLSSYNFPYANVITLFQVPSLLSCSDGLSYTFLSYKLF</sequence>
<dbReference type="EMBL" id="QGNW01001281">
    <property type="protein sequence ID" value="RVW47512.1"/>
    <property type="molecule type" value="Genomic_DNA"/>
</dbReference>
<comment type="caution">
    <text evidence="2">The sequence shown here is derived from an EMBL/GenBank/DDBJ whole genome shotgun (WGS) entry which is preliminary data.</text>
</comment>
<dbReference type="AlphaFoldDB" id="A0A438EIK5"/>
<gene>
    <name evidence="3" type="ORF">CK203_013136</name>
    <name evidence="2" type="ORF">CK203_113277</name>
</gene>
<organism evidence="2 4">
    <name type="scientific">Vitis vinifera</name>
    <name type="common">Grape</name>
    <dbReference type="NCBI Taxonomy" id="29760"/>
    <lineage>
        <taxon>Eukaryota</taxon>
        <taxon>Viridiplantae</taxon>
        <taxon>Streptophyta</taxon>
        <taxon>Embryophyta</taxon>
        <taxon>Tracheophyta</taxon>
        <taxon>Spermatophyta</taxon>
        <taxon>Magnoliopsida</taxon>
        <taxon>eudicotyledons</taxon>
        <taxon>Gunneridae</taxon>
        <taxon>Pentapetalae</taxon>
        <taxon>rosids</taxon>
        <taxon>Vitales</taxon>
        <taxon>Vitaceae</taxon>
        <taxon>Viteae</taxon>
        <taxon>Vitis</taxon>
    </lineage>
</organism>
<name>A0A438EIK5_VITVI</name>
<evidence type="ECO:0000256" key="1">
    <source>
        <dbReference type="SAM" id="Phobius"/>
    </source>
</evidence>
<keyword evidence="1" id="KW-1133">Transmembrane helix</keyword>
<accession>A0A438EIK5</accession>
<reference evidence="2 4" key="1">
    <citation type="journal article" date="2018" name="PLoS Genet.">
        <title>Population sequencing reveals clonal diversity and ancestral inbreeding in the grapevine cultivar Chardonnay.</title>
        <authorList>
            <person name="Roach M.J."/>
            <person name="Johnson D.L."/>
            <person name="Bohlmann J."/>
            <person name="van Vuuren H.J."/>
            <person name="Jones S.J."/>
            <person name="Pretorius I.S."/>
            <person name="Schmidt S.A."/>
            <person name="Borneman A.R."/>
        </authorList>
    </citation>
    <scope>NUCLEOTIDE SEQUENCE [LARGE SCALE GENOMIC DNA]</scope>
    <source>
        <strain evidence="4">cv. Chardonnay</strain>
        <strain evidence="2">I10V1</strain>
        <tissue evidence="2">Leaf</tissue>
    </source>
</reference>
<evidence type="ECO:0000313" key="3">
    <source>
        <dbReference type="EMBL" id="RVX11192.1"/>
    </source>
</evidence>
<evidence type="ECO:0000313" key="4">
    <source>
        <dbReference type="Proteomes" id="UP000288805"/>
    </source>
</evidence>
<keyword evidence="1" id="KW-0812">Transmembrane</keyword>
<proteinExistence type="predicted"/>
<evidence type="ECO:0000313" key="2">
    <source>
        <dbReference type="EMBL" id="RVW47512.1"/>
    </source>
</evidence>
<dbReference type="EMBL" id="QGNW01000032">
    <property type="protein sequence ID" value="RVX11192.1"/>
    <property type="molecule type" value="Genomic_DNA"/>
</dbReference>